<keyword evidence="1" id="KW-0732">Signal</keyword>
<reference evidence="2" key="1">
    <citation type="submission" date="2009-11" db="EMBL/GenBank/DDBJ databases">
        <authorList>
            <person name="DeMarco R."/>
            <person name="Mathieson W."/>
            <person name="Manuel S.J."/>
            <person name="Dillon G.P."/>
            <person name="Curwen R.S."/>
            <person name="Ashton P.D."/>
            <person name="Ivens A.C."/>
            <person name="Berriman M."/>
            <person name="Verjovski-Almeida S."/>
            <person name="Wilson R.A."/>
        </authorList>
    </citation>
    <scope>NUCLEOTIDE SEQUENCE</scope>
</reference>
<evidence type="ECO:0000313" key="2">
    <source>
        <dbReference type="EMBL" id="ADH02219.1"/>
    </source>
</evidence>
<dbReference type="AlphaFoldDB" id="D7PD72"/>
<feature type="chain" id="PRO_5003105109" evidence="1">
    <location>
        <begin position="19"/>
        <end position="107"/>
    </location>
</feature>
<dbReference type="EMBL" id="GU258192">
    <property type="protein sequence ID" value="ADH02219.1"/>
    <property type="molecule type" value="mRNA"/>
</dbReference>
<proteinExistence type="evidence at transcript level"/>
<name>D7PD72_SCHMA</name>
<accession>D7PD72</accession>
<organism evidence="2">
    <name type="scientific">Schistosoma mansoni</name>
    <name type="common">Blood fluke</name>
    <dbReference type="NCBI Taxonomy" id="6183"/>
    <lineage>
        <taxon>Eukaryota</taxon>
        <taxon>Metazoa</taxon>
        <taxon>Spiralia</taxon>
        <taxon>Lophotrochozoa</taxon>
        <taxon>Platyhelminthes</taxon>
        <taxon>Trematoda</taxon>
        <taxon>Digenea</taxon>
        <taxon>Strigeidida</taxon>
        <taxon>Schistosomatoidea</taxon>
        <taxon>Schistosomatidae</taxon>
        <taxon>Schistosoma</taxon>
    </lineage>
</organism>
<sequence length="107" mass="12078">MCLTIFYVIHLLAIFSDGAEWVITCNKTTCCAKRNFKIELYLSQCTQKTKVTWNVIINEDGNSKICCVGNDCKDVIKPRSSGADDLNLFLRKRGMANKLGEILKNLN</sequence>
<protein>
    <submittedName>
        <fullName evidence="2">MEG 2.3 isoform 3</fullName>
    </submittedName>
</protein>
<reference evidence="2" key="2">
    <citation type="journal article" date="2010" name="Genome Res.">
        <title>Protein variation in blood-dwelling schistosome worms generated by differential splicing of micro-exon gene transcripts.</title>
        <authorList>
            <person name="Demarco R."/>
            <person name="Mathieson W."/>
            <person name="Manuel S.J."/>
            <person name="Dillon G.P."/>
            <person name="Curwen R.S."/>
            <person name="Ashton P.D."/>
            <person name="Ivens A.C."/>
            <person name="Berriman M."/>
            <person name="Verjovski-Almeida S."/>
            <person name="Wilson R.A."/>
        </authorList>
    </citation>
    <scope>NUCLEOTIDE SEQUENCE</scope>
</reference>
<evidence type="ECO:0000256" key="1">
    <source>
        <dbReference type="SAM" id="SignalP"/>
    </source>
</evidence>
<feature type="signal peptide" evidence="1">
    <location>
        <begin position="1"/>
        <end position="18"/>
    </location>
</feature>